<dbReference type="AlphaFoldDB" id="A0A196SI29"/>
<proteinExistence type="predicted"/>
<name>A0A196SI29_BLAHN</name>
<dbReference type="Proteomes" id="UP000078348">
    <property type="component" value="Unassembled WGS sequence"/>
</dbReference>
<dbReference type="OrthoDB" id="6261422at2759"/>
<dbReference type="EMBL" id="LXWW01000066">
    <property type="protein sequence ID" value="OAO16688.1"/>
    <property type="molecule type" value="Genomic_DNA"/>
</dbReference>
<sequence>MGTTFIDTIDPVKVELQKAVLKSWSFFDPSIKLVLFTDSEYWKERAREVGITWTEAFALNPNGLPYFSSMTEYLQDHYVSRFYGYVNGDIIFHSTLRDVLLRIDHAIPSPHLLVVGRRYNAYFKSGTLSSLSSASAVDRYIKSQIRFSEQFIPVAQDYFLFTENTFTRHNLLPVVVGRNRYDNYLLTLCKTTSTCRLADASEALIALHLSDASGDFAGTKARVDADWNARLIGDNHHFNSVAFSDWRVLRLQSGEVVLARNAFVDDAFAPAAVAFLRKFVTAESRFVYYGRTAVGAALLTEFGTIPVAAVMSDKWFNNNMELVMAKPSREGVYQEVRLPSVWEIDKTGTCARYANYLSFYAGLIDENAERRKRKCPACPPFSKKNNVIVVDGDCRFHLLRQLASVVSFSSVVVVPDLLLQKYEGFEVVEEALELVDVYTPSMEGADVRSLHVFRRSHEKTWSIRLPL</sequence>
<reference evidence="1 2" key="1">
    <citation type="submission" date="2016-05" db="EMBL/GenBank/DDBJ databases">
        <title>Nuclear genome of Blastocystis sp. subtype 1 NandII.</title>
        <authorList>
            <person name="Gentekaki E."/>
            <person name="Curtis B."/>
            <person name="Stairs C."/>
            <person name="Eme L."/>
            <person name="Herman E."/>
            <person name="Klimes V."/>
            <person name="Arias M.C."/>
            <person name="Elias M."/>
            <person name="Hilliou F."/>
            <person name="Klute M."/>
            <person name="Malik S.-B."/>
            <person name="Pightling A."/>
            <person name="Rachubinski R."/>
            <person name="Salas D."/>
            <person name="Schlacht A."/>
            <person name="Suga H."/>
            <person name="Archibald J."/>
            <person name="Ball S.G."/>
            <person name="Clark G."/>
            <person name="Dacks J."/>
            <person name="Van Der Giezen M."/>
            <person name="Tsaousis A."/>
            <person name="Roger A."/>
        </authorList>
    </citation>
    <scope>NUCLEOTIDE SEQUENCE [LARGE SCALE GENOMIC DNA]</scope>
    <source>
        <strain evidence="2">ATCC 50177 / NandII</strain>
    </source>
</reference>
<evidence type="ECO:0000313" key="2">
    <source>
        <dbReference type="Proteomes" id="UP000078348"/>
    </source>
</evidence>
<gene>
    <name evidence="1" type="ORF">AV274_1595</name>
</gene>
<comment type="caution">
    <text evidence="1">The sequence shown here is derived from an EMBL/GenBank/DDBJ whole genome shotgun (WGS) entry which is preliminary data.</text>
</comment>
<accession>A0A196SI29</accession>
<protein>
    <submittedName>
        <fullName evidence="1">Uncharacterized protein</fullName>
    </submittedName>
</protein>
<organism evidence="1 2">
    <name type="scientific">Blastocystis sp. subtype 1 (strain ATCC 50177 / NandII)</name>
    <dbReference type="NCBI Taxonomy" id="478820"/>
    <lineage>
        <taxon>Eukaryota</taxon>
        <taxon>Sar</taxon>
        <taxon>Stramenopiles</taxon>
        <taxon>Bigyra</taxon>
        <taxon>Opalozoa</taxon>
        <taxon>Opalinata</taxon>
        <taxon>Blastocystidae</taxon>
        <taxon>Blastocystis</taxon>
    </lineage>
</organism>
<keyword evidence="2" id="KW-1185">Reference proteome</keyword>
<evidence type="ECO:0000313" key="1">
    <source>
        <dbReference type="EMBL" id="OAO16688.1"/>
    </source>
</evidence>